<evidence type="ECO:0000313" key="5">
    <source>
        <dbReference type="EMBL" id="ROZ88395.1"/>
    </source>
</evidence>
<dbReference type="CDD" id="cd01949">
    <property type="entry name" value="GGDEF"/>
    <property type="match status" value="1"/>
</dbReference>
<name>A0ABX9XQM4_9PSED</name>
<dbReference type="InterPro" id="IPR029787">
    <property type="entry name" value="Nucleotide_cyclase"/>
</dbReference>
<dbReference type="InterPro" id="IPR043128">
    <property type="entry name" value="Rev_trsase/Diguanyl_cyclase"/>
</dbReference>
<feature type="transmembrane region" description="Helical" evidence="3">
    <location>
        <begin position="56"/>
        <end position="77"/>
    </location>
</feature>
<dbReference type="NCBIfam" id="TIGR00254">
    <property type="entry name" value="GGDEF"/>
    <property type="match status" value="1"/>
</dbReference>
<dbReference type="EMBL" id="RKKU01000001">
    <property type="protein sequence ID" value="ROZ88395.1"/>
    <property type="molecule type" value="Genomic_DNA"/>
</dbReference>
<dbReference type="EC" id="2.7.7.65" evidence="1"/>
<evidence type="ECO:0000259" key="4">
    <source>
        <dbReference type="PROSITE" id="PS50887"/>
    </source>
</evidence>
<reference evidence="5 6" key="1">
    <citation type="submission" date="2018-11" db="EMBL/GenBank/DDBJ databases">
        <authorList>
            <person name="Jang G.I."/>
            <person name="Hwang C.Y."/>
        </authorList>
    </citation>
    <scope>NUCLEOTIDE SEQUENCE [LARGE SCALE GENOMIC DNA]</scope>
    <source>
        <strain evidence="5 6">SSM26</strain>
    </source>
</reference>
<dbReference type="PANTHER" id="PTHR45138">
    <property type="entry name" value="REGULATORY COMPONENTS OF SENSORY TRANSDUCTION SYSTEM"/>
    <property type="match status" value="1"/>
</dbReference>
<feature type="domain" description="GGDEF" evidence="4">
    <location>
        <begin position="249"/>
        <end position="381"/>
    </location>
</feature>
<keyword evidence="6" id="KW-1185">Reference proteome</keyword>
<keyword evidence="3" id="KW-0812">Transmembrane</keyword>
<accession>A0ABX9XQM4</accession>
<gene>
    <name evidence="5" type="ORF">EF096_01525</name>
</gene>
<protein>
    <recommendedName>
        <fullName evidence="1">diguanylate cyclase</fullName>
        <ecNumber evidence="1">2.7.7.65</ecNumber>
    </recommendedName>
</protein>
<dbReference type="Proteomes" id="UP000275199">
    <property type="component" value="Unassembled WGS sequence"/>
</dbReference>
<evidence type="ECO:0000256" key="3">
    <source>
        <dbReference type="SAM" id="Phobius"/>
    </source>
</evidence>
<dbReference type="Pfam" id="PF00990">
    <property type="entry name" value="GGDEF"/>
    <property type="match status" value="1"/>
</dbReference>
<evidence type="ECO:0000256" key="2">
    <source>
        <dbReference type="ARBA" id="ARBA00034247"/>
    </source>
</evidence>
<evidence type="ECO:0000313" key="6">
    <source>
        <dbReference type="Proteomes" id="UP000275199"/>
    </source>
</evidence>
<keyword evidence="3" id="KW-0472">Membrane</keyword>
<keyword evidence="3" id="KW-1133">Transmembrane helix</keyword>
<feature type="transmembrane region" description="Helical" evidence="3">
    <location>
        <begin position="89"/>
        <end position="106"/>
    </location>
</feature>
<sequence length="389" mass="43612">MPSHKVEPIVNETQAADNNKFQALRLQRFFLAQVNYLITYLVIGVAWAAGHYDGSAWMAFSHVLLGLLTQSVFLLLFKTGLNLRFSEPSLSNAQIAVAILLTTYMLAFSDSLRGSLILVYANILVFGIFQLSRRDLLLQAGLALVCFGSVIAFDYYSSPSSQNLTLSLVQWFILACFLGCLTITGSYIRELRERLQQRHSTLQAHQETLRGMMGQLQSLATTDSLTGLANRRYFIDEARRRMTLMRPNQTLGVALIDLDHFKRINDLYGHAAGDEVLQGFAKLATDSLREGDLVARFGGEEFVILLSNTDLDILYQCLERIRVSFAKAHFPSLPEGVNCTLSAGLSMIHQEDDLEVRLNNADQALYTAKNSGRNRCERYQPSHEKLTQA</sequence>
<comment type="caution">
    <text evidence="5">The sequence shown here is derived from an EMBL/GenBank/DDBJ whole genome shotgun (WGS) entry which is preliminary data.</text>
</comment>
<dbReference type="PANTHER" id="PTHR45138:SF9">
    <property type="entry name" value="DIGUANYLATE CYCLASE DGCM-RELATED"/>
    <property type="match status" value="1"/>
</dbReference>
<dbReference type="SMART" id="SM00267">
    <property type="entry name" value="GGDEF"/>
    <property type="match status" value="1"/>
</dbReference>
<dbReference type="RefSeq" id="WP_123887833.1">
    <property type="nucleotide sequence ID" value="NZ_JBPYCX010000002.1"/>
</dbReference>
<dbReference type="InterPro" id="IPR000160">
    <property type="entry name" value="GGDEF_dom"/>
</dbReference>
<organism evidence="5 6">
    <name type="scientific">Pseudomonas neustonica</name>
    <dbReference type="NCBI Taxonomy" id="2487346"/>
    <lineage>
        <taxon>Bacteria</taxon>
        <taxon>Pseudomonadati</taxon>
        <taxon>Pseudomonadota</taxon>
        <taxon>Gammaproteobacteria</taxon>
        <taxon>Pseudomonadales</taxon>
        <taxon>Pseudomonadaceae</taxon>
        <taxon>Pseudomonas</taxon>
    </lineage>
</organism>
<dbReference type="SUPFAM" id="SSF55073">
    <property type="entry name" value="Nucleotide cyclase"/>
    <property type="match status" value="1"/>
</dbReference>
<dbReference type="Gene3D" id="3.30.70.270">
    <property type="match status" value="1"/>
</dbReference>
<feature type="transmembrane region" description="Helical" evidence="3">
    <location>
        <begin position="112"/>
        <end position="129"/>
    </location>
</feature>
<dbReference type="InterPro" id="IPR050469">
    <property type="entry name" value="Diguanylate_Cyclase"/>
</dbReference>
<feature type="transmembrane region" description="Helical" evidence="3">
    <location>
        <begin position="136"/>
        <end position="156"/>
    </location>
</feature>
<comment type="catalytic activity">
    <reaction evidence="2">
        <text>2 GTP = 3',3'-c-di-GMP + 2 diphosphate</text>
        <dbReference type="Rhea" id="RHEA:24898"/>
        <dbReference type="ChEBI" id="CHEBI:33019"/>
        <dbReference type="ChEBI" id="CHEBI:37565"/>
        <dbReference type="ChEBI" id="CHEBI:58805"/>
        <dbReference type="EC" id="2.7.7.65"/>
    </reaction>
</comment>
<feature type="transmembrane region" description="Helical" evidence="3">
    <location>
        <begin position="168"/>
        <end position="188"/>
    </location>
</feature>
<proteinExistence type="predicted"/>
<dbReference type="PROSITE" id="PS50887">
    <property type="entry name" value="GGDEF"/>
    <property type="match status" value="1"/>
</dbReference>
<evidence type="ECO:0000256" key="1">
    <source>
        <dbReference type="ARBA" id="ARBA00012528"/>
    </source>
</evidence>
<feature type="transmembrane region" description="Helical" evidence="3">
    <location>
        <begin position="29"/>
        <end position="50"/>
    </location>
</feature>